<evidence type="ECO:0000256" key="2">
    <source>
        <dbReference type="ARBA" id="ARBA00023110"/>
    </source>
</evidence>
<dbReference type="InterPro" id="IPR028974">
    <property type="entry name" value="TSP_type-3_rpt"/>
</dbReference>
<feature type="signal peptide" evidence="6">
    <location>
        <begin position="1"/>
        <end position="19"/>
    </location>
</feature>
<dbReference type="EC" id="5.2.1.8" evidence="4"/>
<dbReference type="PROSITE" id="PS51257">
    <property type="entry name" value="PROKAR_LIPOPROTEIN"/>
    <property type="match status" value="1"/>
</dbReference>
<dbReference type="InterPro" id="IPR001179">
    <property type="entry name" value="PPIase_FKBP_dom"/>
</dbReference>
<organism evidence="8 9">
    <name type="scientific">Tenacibaculum adriaticum</name>
    <dbReference type="NCBI Taxonomy" id="413713"/>
    <lineage>
        <taxon>Bacteria</taxon>
        <taxon>Pseudomonadati</taxon>
        <taxon>Bacteroidota</taxon>
        <taxon>Flavobacteriia</taxon>
        <taxon>Flavobacteriales</taxon>
        <taxon>Flavobacteriaceae</taxon>
        <taxon>Tenacibaculum</taxon>
    </lineage>
</organism>
<evidence type="ECO:0000256" key="5">
    <source>
        <dbReference type="SAM" id="MobiDB-lite"/>
    </source>
</evidence>
<dbReference type="SUPFAM" id="SSF54534">
    <property type="entry name" value="FKBP-like"/>
    <property type="match status" value="1"/>
</dbReference>
<dbReference type="EMBL" id="VNIA01000002">
    <property type="protein sequence ID" value="TYP98864.1"/>
    <property type="molecule type" value="Genomic_DNA"/>
</dbReference>
<gene>
    <name evidence="8" type="ORF">C7447_102182</name>
</gene>
<proteinExistence type="inferred from homology"/>
<protein>
    <recommendedName>
        <fullName evidence="4">Peptidyl-prolyl cis-trans isomerase</fullName>
        <ecNumber evidence="4">5.2.1.8</ecNumber>
    </recommendedName>
</protein>
<evidence type="ECO:0000256" key="1">
    <source>
        <dbReference type="ARBA" id="ARBA00000971"/>
    </source>
</evidence>
<evidence type="ECO:0000256" key="3">
    <source>
        <dbReference type="PROSITE-ProRule" id="PRU00277"/>
    </source>
</evidence>
<sequence length="299" mass="33193">MIKFRHFLLVSILSILVYACGGDDNGSSIDNFDHAAQALKDNDSLVSFLKKHYYDVDLDSVKPLIVGKTPLFDDAKLMTEEITETINDIDIDYKLYYYVVRYGDPVPTPEPGKENPSVVDSVYVSYYGQRIVNTDSLSVSFDNNEYVWWTLSGVIKGWSYGFSHFKGGENVTDNGPITYDNGGKGVLFIPSGLAYGNTGSYPILSNEPLLFYIDLFDFVPETDIDQDGVASIFEDIDGDGKPWNDDTDGDGLANLFDTDDDGDGVLTKNEDANGNGNPRDDFNDPNNPTIPDYLNINIR</sequence>
<accession>A0A5S5DT48</accession>
<comment type="caution">
    <text evidence="8">The sequence shown here is derived from an EMBL/GenBank/DDBJ whole genome shotgun (WGS) entry which is preliminary data.</text>
</comment>
<feature type="region of interest" description="Disordered" evidence="5">
    <location>
        <begin position="258"/>
        <end position="291"/>
    </location>
</feature>
<dbReference type="PROSITE" id="PS50059">
    <property type="entry name" value="FKBP_PPIASE"/>
    <property type="match status" value="1"/>
</dbReference>
<feature type="domain" description="PPIase FKBP-type" evidence="7">
    <location>
        <begin position="119"/>
        <end position="219"/>
    </location>
</feature>
<keyword evidence="9" id="KW-1185">Reference proteome</keyword>
<dbReference type="Gene3D" id="3.10.50.40">
    <property type="match status" value="1"/>
</dbReference>
<evidence type="ECO:0000313" key="8">
    <source>
        <dbReference type="EMBL" id="TYP98864.1"/>
    </source>
</evidence>
<dbReference type="SUPFAM" id="SSF103647">
    <property type="entry name" value="TSP type-3 repeat"/>
    <property type="match status" value="1"/>
</dbReference>
<dbReference type="Pfam" id="PF00254">
    <property type="entry name" value="FKBP_C"/>
    <property type="match status" value="1"/>
</dbReference>
<keyword evidence="3 4" id="KW-0413">Isomerase</keyword>
<name>A0A5S5DT48_9FLAO</name>
<keyword evidence="2 3" id="KW-0697">Rotamase</keyword>
<evidence type="ECO:0000313" key="9">
    <source>
        <dbReference type="Proteomes" id="UP000323136"/>
    </source>
</evidence>
<dbReference type="InterPro" id="IPR046357">
    <property type="entry name" value="PPIase_dom_sf"/>
</dbReference>
<comment type="catalytic activity">
    <reaction evidence="1 3 4">
        <text>[protein]-peptidylproline (omega=180) = [protein]-peptidylproline (omega=0)</text>
        <dbReference type="Rhea" id="RHEA:16237"/>
        <dbReference type="Rhea" id="RHEA-COMP:10747"/>
        <dbReference type="Rhea" id="RHEA-COMP:10748"/>
        <dbReference type="ChEBI" id="CHEBI:83833"/>
        <dbReference type="ChEBI" id="CHEBI:83834"/>
        <dbReference type="EC" id="5.2.1.8"/>
    </reaction>
</comment>
<evidence type="ECO:0000256" key="6">
    <source>
        <dbReference type="SAM" id="SignalP"/>
    </source>
</evidence>
<evidence type="ECO:0000259" key="7">
    <source>
        <dbReference type="PROSITE" id="PS50059"/>
    </source>
</evidence>
<evidence type="ECO:0000256" key="4">
    <source>
        <dbReference type="RuleBase" id="RU003915"/>
    </source>
</evidence>
<dbReference type="GO" id="GO:0005509">
    <property type="term" value="F:calcium ion binding"/>
    <property type="evidence" value="ECO:0007669"/>
    <property type="project" value="InterPro"/>
</dbReference>
<dbReference type="GO" id="GO:0003755">
    <property type="term" value="F:peptidyl-prolyl cis-trans isomerase activity"/>
    <property type="evidence" value="ECO:0007669"/>
    <property type="project" value="UniProtKB-UniRule"/>
</dbReference>
<comment type="similarity">
    <text evidence="4">Belongs to the FKBP-type PPIase family.</text>
</comment>
<dbReference type="RefSeq" id="WP_148869668.1">
    <property type="nucleotide sequence ID" value="NZ_VNIA01000002.1"/>
</dbReference>
<keyword evidence="6" id="KW-0732">Signal</keyword>
<dbReference type="OrthoDB" id="1424215at2"/>
<dbReference type="Proteomes" id="UP000323136">
    <property type="component" value="Unassembled WGS sequence"/>
</dbReference>
<feature type="chain" id="PRO_5024301246" description="Peptidyl-prolyl cis-trans isomerase" evidence="6">
    <location>
        <begin position="20"/>
        <end position="299"/>
    </location>
</feature>
<dbReference type="AlphaFoldDB" id="A0A5S5DT48"/>
<reference evidence="8 9" key="1">
    <citation type="submission" date="2019-07" db="EMBL/GenBank/DDBJ databases">
        <title>Genomic Encyclopedia of Type Strains, Phase IV (KMG-IV): sequencing the most valuable type-strain genomes for metagenomic binning, comparative biology and taxonomic classification.</title>
        <authorList>
            <person name="Goeker M."/>
        </authorList>
    </citation>
    <scope>NUCLEOTIDE SEQUENCE [LARGE SCALE GENOMIC DNA]</scope>
    <source>
        <strain evidence="8 9">DSM 18961</strain>
    </source>
</reference>